<accession>A0A1H7RXZ7</accession>
<dbReference type="InterPro" id="IPR049052">
    <property type="entry name" value="nSTAND1"/>
</dbReference>
<dbReference type="SUPFAM" id="SSF48452">
    <property type="entry name" value="TPR-like"/>
    <property type="match status" value="1"/>
</dbReference>
<feature type="domain" description="Novel STAND NTPase 1" evidence="2">
    <location>
        <begin position="15"/>
        <end position="377"/>
    </location>
</feature>
<organism evidence="3 4">
    <name type="scientific">Nonomuraea pusilla</name>
    <dbReference type="NCBI Taxonomy" id="46177"/>
    <lineage>
        <taxon>Bacteria</taxon>
        <taxon>Bacillati</taxon>
        <taxon>Actinomycetota</taxon>
        <taxon>Actinomycetes</taxon>
        <taxon>Streptosporangiales</taxon>
        <taxon>Streptosporangiaceae</taxon>
        <taxon>Nonomuraea</taxon>
    </lineage>
</organism>
<evidence type="ECO:0000256" key="1">
    <source>
        <dbReference type="SAM" id="MobiDB-lite"/>
    </source>
</evidence>
<dbReference type="InterPro" id="IPR027417">
    <property type="entry name" value="P-loop_NTPase"/>
</dbReference>
<proteinExistence type="predicted"/>
<reference evidence="3 4" key="1">
    <citation type="submission" date="2016-10" db="EMBL/GenBank/DDBJ databases">
        <authorList>
            <person name="de Groot N.N."/>
        </authorList>
    </citation>
    <scope>NUCLEOTIDE SEQUENCE [LARGE SCALE GENOMIC DNA]</scope>
    <source>
        <strain evidence="3 4">DSM 43357</strain>
    </source>
</reference>
<dbReference type="EMBL" id="FOBF01000006">
    <property type="protein sequence ID" value="SEL65170.1"/>
    <property type="molecule type" value="Genomic_DNA"/>
</dbReference>
<feature type="region of interest" description="Disordered" evidence="1">
    <location>
        <begin position="1"/>
        <end position="22"/>
    </location>
</feature>
<dbReference type="RefSeq" id="WP_091100873.1">
    <property type="nucleotide sequence ID" value="NZ_FOBF01000006.1"/>
</dbReference>
<dbReference type="SUPFAM" id="SSF52540">
    <property type="entry name" value="P-loop containing nucleoside triphosphate hydrolases"/>
    <property type="match status" value="1"/>
</dbReference>
<dbReference type="AlphaFoldDB" id="A0A1H7RXZ7"/>
<dbReference type="OrthoDB" id="3204522at2"/>
<gene>
    <name evidence="3" type="ORF">SAMN05660976_02971</name>
</gene>
<keyword evidence="4" id="KW-1185">Reference proteome</keyword>
<dbReference type="Pfam" id="PF20703">
    <property type="entry name" value="nSTAND1"/>
    <property type="match status" value="1"/>
</dbReference>
<dbReference type="Gene3D" id="1.25.40.10">
    <property type="entry name" value="Tetratricopeptide repeat domain"/>
    <property type="match status" value="1"/>
</dbReference>
<evidence type="ECO:0000313" key="3">
    <source>
        <dbReference type="EMBL" id="SEL65170.1"/>
    </source>
</evidence>
<name>A0A1H7RXZ7_9ACTN</name>
<dbReference type="STRING" id="46177.SAMN05660976_02971"/>
<evidence type="ECO:0000259" key="2">
    <source>
        <dbReference type="Pfam" id="PF20703"/>
    </source>
</evidence>
<protein>
    <recommendedName>
        <fullName evidence="2">Novel STAND NTPase 1 domain-containing protein</fullName>
    </recommendedName>
</protein>
<evidence type="ECO:0000313" key="4">
    <source>
        <dbReference type="Proteomes" id="UP000198953"/>
    </source>
</evidence>
<dbReference type="Proteomes" id="UP000198953">
    <property type="component" value="Unassembled WGS sequence"/>
</dbReference>
<sequence>MATSGTNRRQGGPEPYAGLRALHPGDRHAFSGRLEESREVHDLWQGRRVTILHGASGIGKTSLIGAGVVPLLDRNAIDLLPFGRVSYGSVFPRAALPAHNPYVLALLMSWSPMGTPTRLAGMTLARFLRSRPAMRDAFGDRKSTMVVIDQLEELFSGPRRHQPYREWFFAQLADALDADPRLHLLLSIRNDRLDELLPFARKLAGGDRACVPLEALRPEGALEAVRRPLEGTGRAFAPGTAEQLVQDLLKINARSSAHPDESCDGTGRVDPTQLQVACSALWAALPDELSLIRPADVSRHAGTEESLTAYYDTTVTAVSAERFDGDDDVLRSWLLRTFADEASRPRPVRRRALAHQAVGRATVALLVRRRVLRTDRRQGDSWYEPAYDRLPLRPARARPRPSVQRAALHPGTCLEAAVGALGEGDLALAAKRCDEALAHSAEDDHHLRAEAESLLGNIAHERGDVEEAVARYRAAAQSFERAGATGAVGPLLAAVGRLRLAQGFPEMAVRELYAAMARVPADLAIQTELAWALWHDGHPEAAVDVLNDVLDREGNNADALLTRGQILAGMGRARAALRDLDRAGPLQWPFAKVAHALALALLDCLEEAQQEMVEALTHTMDHGPLLLYAARVEELAGKTSSAMDLARRAMSASAPALPEHMARDARRLIGAA</sequence>
<dbReference type="InterPro" id="IPR011990">
    <property type="entry name" value="TPR-like_helical_dom_sf"/>
</dbReference>